<evidence type="ECO:0000313" key="11">
    <source>
        <dbReference type="Proteomes" id="UP000593575"/>
    </source>
</evidence>
<feature type="non-terminal residue" evidence="10">
    <location>
        <position position="1"/>
    </location>
</feature>
<comment type="subcellular location">
    <subcellularLocation>
        <location evidence="2">Membrane</location>
    </subcellularLocation>
</comment>
<proteinExistence type="inferred from homology"/>
<dbReference type="Proteomes" id="UP000593575">
    <property type="component" value="Unassembled WGS sequence"/>
</dbReference>
<keyword evidence="7" id="KW-0408">Iron</keyword>
<evidence type="ECO:0000313" key="10">
    <source>
        <dbReference type="EMBL" id="MBA0829609.1"/>
    </source>
</evidence>
<keyword evidence="5" id="KW-0479">Metal-binding</keyword>
<reference evidence="10 11" key="1">
    <citation type="journal article" date="2019" name="Genome Biol. Evol.">
        <title>Insights into the evolution of the New World diploid cottons (Gossypium, subgenus Houzingenia) based on genome sequencing.</title>
        <authorList>
            <person name="Grover C.E."/>
            <person name="Arick M.A. 2nd"/>
            <person name="Thrash A."/>
            <person name="Conover J.L."/>
            <person name="Sanders W.S."/>
            <person name="Peterson D.G."/>
            <person name="Frelichowski J.E."/>
            <person name="Scheffler J.A."/>
            <person name="Scheffler B.E."/>
            <person name="Wendel J.F."/>
        </authorList>
    </citation>
    <scope>NUCLEOTIDE SEQUENCE [LARGE SCALE GENOMIC DNA]</scope>
    <source>
        <strain evidence="10">6</strain>
        <tissue evidence="10">Leaf</tissue>
    </source>
</reference>
<comment type="cofactor">
    <cofactor evidence="1">
        <name>heme</name>
        <dbReference type="ChEBI" id="CHEBI:30413"/>
    </cofactor>
</comment>
<evidence type="ECO:0000256" key="2">
    <source>
        <dbReference type="ARBA" id="ARBA00004370"/>
    </source>
</evidence>
<keyword evidence="11" id="KW-1185">Reference proteome</keyword>
<evidence type="ECO:0000256" key="8">
    <source>
        <dbReference type="ARBA" id="ARBA00023033"/>
    </source>
</evidence>
<dbReference type="GO" id="GO:0004497">
    <property type="term" value="F:monooxygenase activity"/>
    <property type="evidence" value="ECO:0007669"/>
    <property type="project" value="UniProtKB-KW"/>
</dbReference>
<organism evidence="10 11">
    <name type="scientific">Gossypium armourianum</name>
    <dbReference type="NCBI Taxonomy" id="34283"/>
    <lineage>
        <taxon>Eukaryota</taxon>
        <taxon>Viridiplantae</taxon>
        <taxon>Streptophyta</taxon>
        <taxon>Embryophyta</taxon>
        <taxon>Tracheophyta</taxon>
        <taxon>Spermatophyta</taxon>
        <taxon>Magnoliopsida</taxon>
        <taxon>eudicotyledons</taxon>
        <taxon>Gunneridae</taxon>
        <taxon>Pentapetalae</taxon>
        <taxon>rosids</taxon>
        <taxon>malvids</taxon>
        <taxon>Malvales</taxon>
        <taxon>Malvaceae</taxon>
        <taxon>Malvoideae</taxon>
        <taxon>Gossypium</taxon>
    </lineage>
</organism>
<comment type="caution">
    <text evidence="10">The sequence shown here is derived from an EMBL/GenBank/DDBJ whole genome shotgun (WGS) entry which is preliminary data.</text>
</comment>
<dbReference type="PANTHER" id="PTHR47943:SF2">
    <property type="entry name" value="CYTOCHROME P450"/>
    <property type="match status" value="1"/>
</dbReference>
<protein>
    <submittedName>
        <fullName evidence="10">Uncharacterized protein</fullName>
    </submittedName>
</protein>
<evidence type="ECO:0000256" key="4">
    <source>
        <dbReference type="ARBA" id="ARBA00022617"/>
    </source>
</evidence>
<dbReference type="AlphaFoldDB" id="A0A7J9J5H0"/>
<keyword evidence="6" id="KW-0560">Oxidoreductase</keyword>
<accession>A0A7J9J5H0</accession>
<name>A0A7J9J5H0_9ROSI</name>
<keyword evidence="4" id="KW-0349">Heme</keyword>
<gene>
    <name evidence="10" type="ORF">Goarm_014202</name>
</gene>
<evidence type="ECO:0000256" key="7">
    <source>
        <dbReference type="ARBA" id="ARBA00023004"/>
    </source>
</evidence>
<evidence type="ECO:0000256" key="9">
    <source>
        <dbReference type="ARBA" id="ARBA00023136"/>
    </source>
</evidence>
<keyword evidence="8" id="KW-0503">Monooxygenase</keyword>
<evidence type="ECO:0000256" key="6">
    <source>
        <dbReference type="ARBA" id="ARBA00023002"/>
    </source>
</evidence>
<evidence type="ECO:0000256" key="5">
    <source>
        <dbReference type="ARBA" id="ARBA00022723"/>
    </source>
</evidence>
<evidence type="ECO:0000256" key="1">
    <source>
        <dbReference type="ARBA" id="ARBA00001971"/>
    </source>
</evidence>
<sequence>MSIRLGFVPTVVVSSPPIAEMFLKTHEYEEFNLKELIEELTNLAGAFNLADFVPFWGAFDLQ</sequence>
<dbReference type="GO" id="GO:0046872">
    <property type="term" value="F:metal ion binding"/>
    <property type="evidence" value="ECO:0007669"/>
    <property type="project" value="UniProtKB-KW"/>
</dbReference>
<comment type="similarity">
    <text evidence="3">Belongs to the cytochrome P450 family.</text>
</comment>
<dbReference type="GO" id="GO:0016020">
    <property type="term" value="C:membrane"/>
    <property type="evidence" value="ECO:0007669"/>
    <property type="project" value="UniProtKB-SubCell"/>
</dbReference>
<evidence type="ECO:0000256" key="3">
    <source>
        <dbReference type="ARBA" id="ARBA00010617"/>
    </source>
</evidence>
<dbReference type="PANTHER" id="PTHR47943">
    <property type="entry name" value="CYTOCHROME P450 93A3-LIKE"/>
    <property type="match status" value="1"/>
</dbReference>
<keyword evidence="9" id="KW-0472">Membrane</keyword>
<dbReference type="EMBL" id="JABFAE010000006">
    <property type="protein sequence ID" value="MBA0829609.1"/>
    <property type="molecule type" value="Genomic_DNA"/>
</dbReference>